<dbReference type="Gene3D" id="3.10.180.10">
    <property type="entry name" value="2,3-Dihydroxybiphenyl 1,2-Dioxygenase, domain 1"/>
    <property type="match status" value="1"/>
</dbReference>
<dbReference type="Pfam" id="PF00903">
    <property type="entry name" value="Glyoxalase"/>
    <property type="match status" value="1"/>
</dbReference>
<evidence type="ECO:0000259" key="1">
    <source>
        <dbReference type="Pfam" id="PF00903"/>
    </source>
</evidence>
<dbReference type="InterPro" id="IPR029068">
    <property type="entry name" value="Glyas_Bleomycin-R_OHBP_Dase"/>
</dbReference>
<dbReference type="Proteomes" id="UP000240681">
    <property type="component" value="Unassembled WGS sequence"/>
</dbReference>
<evidence type="ECO:0000313" key="3">
    <source>
        <dbReference type="Proteomes" id="UP000240681"/>
    </source>
</evidence>
<dbReference type="InterPro" id="IPR004360">
    <property type="entry name" value="Glyas_Fos-R_dOase_dom"/>
</dbReference>
<evidence type="ECO:0000313" key="2">
    <source>
        <dbReference type="EMBL" id="PSN94488.1"/>
    </source>
</evidence>
<proteinExistence type="predicted"/>
<comment type="caution">
    <text evidence="2">The sequence shown here is derived from an EMBL/GenBank/DDBJ whole genome shotgun (WGS) entry which is preliminary data.</text>
</comment>
<dbReference type="SUPFAM" id="SSF54593">
    <property type="entry name" value="Glyoxalase/Bleomycin resistance protein/Dihydroxybiphenyl dioxygenase"/>
    <property type="match status" value="1"/>
</dbReference>
<dbReference type="AlphaFoldDB" id="A0A2R6B7N5"/>
<protein>
    <recommendedName>
        <fullName evidence="1">Glyoxalase/fosfomycin resistance/dioxygenase domain-containing protein</fullName>
    </recommendedName>
</protein>
<gene>
    <name evidence="2" type="ORF">B9Q09_04195</name>
</gene>
<accession>A0A2R6B7N5</accession>
<feature type="domain" description="Glyoxalase/fosfomycin resistance/dioxygenase" evidence="1">
    <location>
        <begin position="12"/>
        <end position="92"/>
    </location>
</feature>
<name>A0A2R6B7N5_9ARCH</name>
<sequence>MSVFKDVFMPLRIHHVDLPMGDPKLVEEFYRGVFGWTPRAKLFRTIKGWSNTWADASDGVLLEYALNDGSYITFISTKQPEYSKDEPHIALLMTPQELEVVRSNLERLGLAYEENEENLSFYDPSNLRVELYITPRTSEAT</sequence>
<dbReference type="EMBL" id="NEXK01000080">
    <property type="protein sequence ID" value="PSN94488.1"/>
    <property type="molecule type" value="Genomic_DNA"/>
</dbReference>
<reference evidence="2 3" key="1">
    <citation type="submission" date="2017-04" db="EMBL/GenBank/DDBJ databases">
        <title>Novel microbial lineages endemic to geothermal iron-oxide mats fill important gaps in the evolutionary history of Archaea.</title>
        <authorList>
            <person name="Jay Z.J."/>
            <person name="Beam J.P."/>
            <person name="Dlakic M."/>
            <person name="Rusch D.B."/>
            <person name="Kozubal M.A."/>
            <person name="Inskeep W.P."/>
        </authorList>
    </citation>
    <scope>NUCLEOTIDE SEQUENCE [LARGE SCALE GENOMIC DNA]</scope>
    <source>
        <strain evidence="2">ECH_B_SAG-C16</strain>
    </source>
</reference>
<organism evidence="2 3">
    <name type="scientific">Candidatus Marsarchaeota G2 archaeon ECH_B_SAG-C16</name>
    <dbReference type="NCBI Taxonomy" id="1978163"/>
    <lineage>
        <taxon>Archaea</taxon>
        <taxon>Candidatus Marsarchaeota</taxon>
        <taxon>Candidatus Marsarchaeota group 2</taxon>
    </lineage>
</organism>